<dbReference type="AlphaFoldDB" id="A0A0R3U0Z4"/>
<evidence type="ECO:0000313" key="2">
    <source>
        <dbReference type="WBParaSite" id="HNAJ_0001379301-mRNA-1"/>
    </source>
</evidence>
<feature type="compositionally biased region" description="Basic residues" evidence="1">
    <location>
        <begin position="13"/>
        <end position="24"/>
    </location>
</feature>
<proteinExistence type="predicted"/>
<feature type="region of interest" description="Disordered" evidence="1">
    <location>
        <begin position="1"/>
        <end position="73"/>
    </location>
</feature>
<reference evidence="2" key="1">
    <citation type="submission" date="2017-02" db="UniProtKB">
        <authorList>
            <consortium name="WormBaseParasite"/>
        </authorList>
    </citation>
    <scope>IDENTIFICATION</scope>
</reference>
<accession>A0A0R3U0Z4</accession>
<protein>
    <submittedName>
        <fullName evidence="2">Ovule protein</fullName>
    </submittedName>
</protein>
<sequence>LKQVKSSAFQMRLRQKKDSSKRRSNRIEGLQSSLSHYELTGGGKQNSDYRKQPKSRSQERPRSEGSQIFFLLP</sequence>
<evidence type="ECO:0000256" key="1">
    <source>
        <dbReference type="SAM" id="MobiDB-lite"/>
    </source>
</evidence>
<organism evidence="2">
    <name type="scientific">Rodentolepis nana</name>
    <name type="common">Dwarf tapeworm</name>
    <name type="synonym">Hymenolepis nana</name>
    <dbReference type="NCBI Taxonomy" id="102285"/>
    <lineage>
        <taxon>Eukaryota</taxon>
        <taxon>Metazoa</taxon>
        <taxon>Spiralia</taxon>
        <taxon>Lophotrochozoa</taxon>
        <taxon>Platyhelminthes</taxon>
        <taxon>Cestoda</taxon>
        <taxon>Eucestoda</taxon>
        <taxon>Cyclophyllidea</taxon>
        <taxon>Hymenolepididae</taxon>
        <taxon>Rodentolepis</taxon>
    </lineage>
</organism>
<dbReference type="WBParaSite" id="HNAJ_0001379301-mRNA-1">
    <property type="protein sequence ID" value="HNAJ_0001379301-mRNA-1"/>
    <property type="gene ID" value="HNAJ_0001379301"/>
</dbReference>
<name>A0A0R3U0Z4_RODNA</name>
<feature type="compositionally biased region" description="Basic and acidic residues" evidence="1">
    <location>
        <begin position="47"/>
        <end position="63"/>
    </location>
</feature>